<proteinExistence type="predicted"/>
<dbReference type="EMBL" id="CP054955">
    <property type="protein sequence ID" value="QOK64755.1"/>
    <property type="molecule type" value="Genomic_DNA"/>
</dbReference>
<dbReference type="Proteomes" id="UP000593625">
    <property type="component" value="Chromosome I"/>
</dbReference>
<reference evidence="1 2" key="1">
    <citation type="submission" date="2020-06" db="EMBL/GenBank/DDBJ databases">
        <title>New insights into brucella suis CRO type strains.</title>
        <authorList>
            <person name="Duvnjak S."/>
            <person name="Pavlinec Z."/>
            <person name="Vaser R."/>
            <person name="Sikic M."/>
            <person name="Kizanovic K."/>
            <person name="Spicic S."/>
        </authorList>
    </citation>
    <scope>NUCLEOTIDE SEQUENCE [LARGE SCALE GENOMIC DNA]</scope>
    <source>
        <strain evidence="1 2">CVI_72</strain>
    </source>
</reference>
<evidence type="ECO:0000313" key="1">
    <source>
        <dbReference type="EMBL" id="QOK64755.1"/>
    </source>
</evidence>
<accession>A0A7L9MHM5</accession>
<dbReference type="RefSeq" id="WP_004691147.1">
    <property type="nucleotide sequence ID" value="NZ_CP054955.1"/>
</dbReference>
<name>A0A7L9MHM5_BRUSS</name>
<protein>
    <submittedName>
        <fullName evidence="1">Uncharacterized protein</fullName>
    </submittedName>
</protein>
<organism evidence="1 2">
    <name type="scientific">Brucella suis bv. 4</name>
    <dbReference type="NCBI Taxonomy" id="1567501"/>
    <lineage>
        <taxon>Bacteria</taxon>
        <taxon>Pseudomonadati</taxon>
        <taxon>Pseudomonadota</taxon>
        <taxon>Alphaproteobacteria</taxon>
        <taxon>Hyphomicrobiales</taxon>
        <taxon>Brucellaceae</taxon>
        <taxon>Brucella/Ochrobactrum group</taxon>
        <taxon>Brucella</taxon>
    </lineage>
</organism>
<gene>
    <name evidence="1" type="ORF">HUZ30_08575</name>
</gene>
<dbReference type="GeneID" id="55592941"/>
<sequence>MAFKRKEKLCPPFYSAISDNRLTYIDGSQFNKQDSTDVSRETLQRLLVLIKLHVSRESLPDAELRENNVQNFLYIHIARDPSKELRSKPHILGS</sequence>
<evidence type="ECO:0000313" key="2">
    <source>
        <dbReference type="Proteomes" id="UP000593625"/>
    </source>
</evidence>
<dbReference type="AlphaFoldDB" id="A0A7L9MHM5"/>